<accession>A0ABV8RDQ2</accession>
<dbReference type="RefSeq" id="WP_381420668.1">
    <property type="nucleotide sequence ID" value="NZ_JBHSDH010000007.1"/>
</dbReference>
<feature type="compositionally biased region" description="Basic and acidic residues" evidence="1">
    <location>
        <begin position="51"/>
        <end position="67"/>
    </location>
</feature>
<name>A0ABV8RDQ2_9SPHN</name>
<evidence type="ECO:0000313" key="2">
    <source>
        <dbReference type="EMBL" id="MFC4291067.1"/>
    </source>
</evidence>
<feature type="region of interest" description="Disordered" evidence="1">
    <location>
        <begin position="49"/>
        <end position="69"/>
    </location>
</feature>
<dbReference type="Proteomes" id="UP001595887">
    <property type="component" value="Unassembled WGS sequence"/>
</dbReference>
<reference evidence="3" key="1">
    <citation type="journal article" date="2019" name="Int. J. Syst. Evol. Microbiol.">
        <title>The Global Catalogue of Microorganisms (GCM) 10K type strain sequencing project: providing services to taxonomists for standard genome sequencing and annotation.</title>
        <authorList>
            <consortium name="The Broad Institute Genomics Platform"/>
            <consortium name="The Broad Institute Genome Sequencing Center for Infectious Disease"/>
            <person name="Wu L."/>
            <person name="Ma J."/>
        </authorList>
    </citation>
    <scope>NUCLEOTIDE SEQUENCE [LARGE SCALE GENOMIC DNA]</scope>
    <source>
        <strain evidence="3">CECT 8531</strain>
    </source>
</reference>
<gene>
    <name evidence="2" type="ORF">ACFOWX_01420</name>
</gene>
<organism evidence="2 3">
    <name type="scientific">Sphingorhabdus arenilitoris</name>
    <dbReference type="NCBI Taxonomy" id="1490041"/>
    <lineage>
        <taxon>Bacteria</taxon>
        <taxon>Pseudomonadati</taxon>
        <taxon>Pseudomonadota</taxon>
        <taxon>Alphaproteobacteria</taxon>
        <taxon>Sphingomonadales</taxon>
        <taxon>Sphingomonadaceae</taxon>
        <taxon>Sphingorhabdus</taxon>
    </lineage>
</organism>
<evidence type="ECO:0000256" key="1">
    <source>
        <dbReference type="SAM" id="MobiDB-lite"/>
    </source>
</evidence>
<comment type="caution">
    <text evidence="2">The sequence shown here is derived from an EMBL/GenBank/DDBJ whole genome shotgun (WGS) entry which is preliminary data.</text>
</comment>
<dbReference type="EMBL" id="JBHSDH010000007">
    <property type="protein sequence ID" value="MFC4291067.1"/>
    <property type="molecule type" value="Genomic_DNA"/>
</dbReference>
<protein>
    <submittedName>
        <fullName evidence="2">Uncharacterized protein</fullName>
    </submittedName>
</protein>
<keyword evidence="3" id="KW-1185">Reference proteome</keyword>
<sequence length="137" mass="15699">MASHDKKLQRMVEKFSKFSHEDQNLILSELDEKQQGQLTEMIKMQAAGTATERHYSEDNKTTGHDPDFVETGNLSGWIVERLNGERNGESSQSKKFKLTDHARRELRQLVAKSIPQPAVTTHSLSSKIFGWMRRVKS</sequence>
<proteinExistence type="predicted"/>
<evidence type="ECO:0000313" key="3">
    <source>
        <dbReference type="Proteomes" id="UP001595887"/>
    </source>
</evidence>